<keyword evidence="3" id="KW-1185">Reference proteome</keyword>
<feature type="region of interest" description="Disordered" evidence="1">
    <location>
        <begin position="73"/>
        <end position="227"/>
    </location>
</feature>
<feature type="compositionally biased region" description="Low complexity" evidence="1">
    <location>
        <begin position="136"/>
        <end position="147"/>
    </location>
</feature>
<dbReference type="PANTHER" id="PTHR21838">
    <property type="entry name" value="COILED-COIL DOMAIN-CONTAINING PROTEIN 137"/>
    <property type="match status" value="1"/>
</dbReference>
<proteinExistence type="predicted"/>
<evidence type="ECO:0000313" key="3">
    <source>
        <dbReference type="Proteomes" id="UP001488838"/>
    </source>
</evidence>
<feature type="compositionally biased region" description="Low complexity" evidence="1">
    <location>
        <begin position="162"/>
        <end position="174"/>
    </location>
</feature>
<name>A0AAW0HN97_MYOGA</name>
<reference evidence="2 3" key="1">
    <citation type="journal article" date="2023" name="bioRxiv">
        <title>Conserved and derived expression patterns and positive selection on dental genes reveal complex evolutionary context of ever-growing rodent molars.</title>
        <authorList>
            <person name="Calamari Z.T."/>
            <person name="Song A."/>
            <person name="Cohen E."/>
            <person name="Akter M."/>
            <person name="Roy R.D."/>
            <person name="Hallikas O."/>
            <person name="Christensen M.M."/>
            <person name="Li P."/>
            <person name="Marangoni P."/>
            <person name="Jernvall J."/>
            <person name="Klein O.D."/>
        </authorList>
    </citation>
    <scope>NUCLEOTIDE SEQUENCE [LARGE SCALE GENOMIC DNA]</scope>
    <source>
        <strain evidence="2">V071</strain>
    </source>
</reference>
<comment type="caution">
    <text evidence="2">The sequence shown here is derived from an EMBL/GenBank/DDBJ whole genome shotgun (WGS) entry which is preliminary data.</text>
</comment>
<accession>A0AAW0HN97</accession>
<evidence type="ECO:0000256" key="1">
    <source>
        <dbReference type="SAM" id="MobiDB-lite"/>
    </source>
</evidence>
<dbReference type="Proteomes" id="UP001488838">
    <property type="component" value="Unassembled WGS sequence"/>
</dbReference>
<dbReference type="EMBL" id="JBBHLL010000433">
    <property type="protein sequence ID" value="KAK7803086.1"/>
    <property type="molecule type" value="Genomic_DNA"/>
</dbReference>
<organism evidence="2 3">
    <name type="scientific">Myodes glareolus</name>
    <name type="common">Bank vole</name>
    <name type="synonym">Clethrionomys glareolus</name>
    <dbReference type="NCBI Taxonomy" id="447135"/>
    <lineage>
        <taxon>Eukaryota</taxon>
        <taxon>Metazoa</taxon>
        <taxon>Chordata</taxon>
        <taxon>Craniata</taxon>
        <taxon>Vertebrata</taxon>
        <taxon>Euteleostomi</taxon>
        <taxon>Mammalia</taxon>
        <taxon>Eutheria</taxon>
        <taxon>Euarchontoglires</taxon>
        <taxon>Glires</taxon>
        <taxon>Rodentia</taxon>
        <taxon>Myomorpha</taxon>
        <taxon>Muroidea</taxon>
        <taxon>Cricetidae</taxon>
        <taxon>Arvicolinae</taxon>
        <taxon>Myodes</taxon>
    </lineage>
</organism>
<gene>
    <name evidence="2" type="ORF">U0070_001909</name>
</gene>
<evidence type="ECO:0000313" key="2">
    <source>
        <dbReference type="EMBL" id="KAK7803086.1"/>
    </source>
</evidence>
<feature type="region of interest" description="Disordered" evidence="1">
    <location>
        <begin position="276"/>
        <end position="314"/>
    </location>
</feature>
<dbReference type="PANTHER" id="PTHR21838:SF2">
    <property type="entry name" value="COILED-COIL DOMAIN-CONTAINING PROTEIN 137"/>
    <property type="match status" value="1"/>
</dbReference>
<dbReference type="AlphaFoldDB" id="A0AAW0HN97"/>
<dbReference type="GO" id="GO:0005634">
    <property type="term" value="C:nucleus"/>
    <property type="evidence" value="ECO:0007669"/>
    <property type="project" value="TreeGrafter"/>
</dbReference>
<dbReference type="InterPro" id="IPR026680">
    <property type="entry name" value="CCDC137"/>
</dbReference>
<evidence type="ECO:0008006" key="4">
    <source>
        <dbReference type="Google" id="ProtNLM"/>
    </source>
</evidence>
<protein>
    <recommendedName>
        <fullName evidence="4">Coiled-coil domain-containing protein 137</fullName>
    </recommendedName>
</protein>
<feature type="compositionally biased region" description="Basic and acidic residues" evidence="1">
    <location>
        <begin position="184"/>
        <end position="213"/>
    </location>
</feature>
<sequence>MVSTLNTPPLTTRTIRVVLSPASAFHHITREAQRTSGHPNLRLQRLWCPPVTPVTNWYLVWSPNLKKALRERADRDSSKGWLASQTWDTPAARKASRKPAGAVRPTRSASTGPVAERRSHPGGNGFMRGAPGVVMAGPGRARSARSAGPGGSGQPQARRRQQQQAKGQQRSASRPGQRSKKKKEVNCKPKNQDEQEIPFRLREIMRSRQEMKKQLSNKKRKKEAQAAFKETLEKEAKGEEETDIVVPKFKQRKGESEVAYVQRMEQEAQHVLFLSKNQAPRQPEVQAAPKKEKSERKKAFQKRRLEKAQKKREERAVDRLERELLKDTVEFGEVVLQPPELTVQPRRSIGRDAPGKKSLMLKMLLGAGGGSLTPATSLARQRILGEQRERAVQAYRALKKLQRQEVTSAHPLGCSSQRKLQTCL</sequence>
<feature type="compositionally biased region" description="Basic and acidic residues" evidence="1">
    <location>
        <begin position="289"/>
        <end position="298"/>
    </location>
</feature>